<accession>A0AAV1JAG9</accession>
<reference evidence="1 2" key="1">
    <citation type="submission" date="2023-11" db="EMBL/GenBank/DDBJ databases">
        <authorList>
            <person name="Okamura Y."/>
        </authorList>
    </citation>
    <scope>NUCLEOTIDE SEQUENCE [LARGE SCALE GENOMIC DNA]</scope>
</reference>
<evidence type="ECO:0000313" key="1">
    <source>
        <dbReference type="EMBL" id="CAK1546175.1"/>
    </source>
</evidence>
<organism evidence="1 2">
    <name type="scientific">Leptosia nina</name>
    <dbReference type="NCBI Taxonomy" id="320188"/>
    <lineage>
        <taxon>Eukaryota</taxon>
        <taxon>Metazoa</taxon>
        <taxon>Ecdysozoa</taxon>
        <taxon>Arthropoda</taxon>
        <taxon>Hexapoda</taxon>
        <taxon>Insecta</taxon>
        <taxon>Pterygota</taxon>
        <taxon>Neoptera</taxon>
        <taxon>Endopterygota</taxon>
        <taxon>Lepidoptera</taxon>
        <taxon>Glossata</taxon>
        <taxon>Ditrysia</taxon>
        <taxon>Papilionoidea</taxon>
        <taxon>Pieridae</taxon>
        <taxon>Pierinae</taxon>
        <taxon>Leptosia</taxon>
    </lineage>
</organism>
<comment type="caution">
    <text evidence="1">The sequence shown here is derived from an EMBL/GenBank/DDBJ whole genome shotgun (WGS) entry which is preliminary data.</text>
</comment>
<name>A0AAV1JAG9_9NEOP</name>
<keyword evidence="2" id="KW-1185">Reference proteome</keyword>
<dbReference type="AlphaFoldDB" id="A0AAV1JAG9"/>
<protein>
    <submittedName>
        <fullName evidence="1">Uncharacterized protein</fullName>
    </submittedName>
</protein>
<gene>
    <name evidence="1" type="ORF">LNINA_LOCUS5772</name>
</gene>
<evidence type="ECO:0000313" key="2">
    <source>
        <dbReference type="Proteomes" id="UP001497472"/>
    </source>
</evidence>
<sequence length="71" mass="7772">MADIRIRVTFDRGHLLTSGIQVLARAARTVQARIHVLCHRTAAAARAVAGASNDYVRESIQNGSLLIYKNL</sequence>
<dbReference type="Proteomes" id="UP001497472">
    <property type="component" value="Unassembled WGS sequence"/>
</dbReference>
<dbReference type="EMBL" id="CAVLEF010000007">
    <property type="protein sequence ID" value="CAK1546175.1"/>
    <property type="molecule type" value="Genomic_DNA"/>
</dbReference>
<proteinExistence type="predicted"/>